<gene>
    <name evidence="1" type="ORF">GSTENG00002363001</name>
</gene>
<proteinExistence type="predicted"/>
<name>Q4TE92_TETNG</name>
<sequence>LLSDIEDSLGLSILRVKHNGCLGAGCPPRGCRNAVRLTAELPSHFSTARASYITPHHRWESVCPCNGEPPPPRLGRDRDEPGSLIVCLSGLAESAVEFDGGSYLRYLHGMDEDEQDFRLALSFKTLQERSSSCPPTAPRTGESCRYCCRLAKWTGRVWIGQDVCE</sequence>
<dbReference type="OrthoDB" id="8849694at2759"/>
<feature type="non-terminal residue" evidence="1">
    <location>
        <position position="1"/>
    </location>
</feature>
<protein>
    <submittedName>
        <fullName evidence="1">(spotted green pufferfish) hypothetical protein</fullName>
    </submittedName>
</protein>
<dbReference type="EMBL" id="CAAE01005551">
    <property type="protein sequence ID" value="CAF88790.1"/>
    <property type="molecule type" value="Genomic_DNA"/>
</dbReference>
<dbReference type="KEGG" id="tng:GSTEN00002363G001"/>
<dbReference type="AlphaFoldDB" id="Q4TE92"/>
<reference evidence="1" key="2">
    <citation type="submission" date="2004-02" db="EMBL/GenBank/DDBJ databases">
        <authorList>
            <consortium name="Genoscope"/>
            <consortium name="Whitehead Institute Centre for Genome Research"/>
        </authorList>
    </citation>
    <scope>NUCLEOTIDE SEQUENCE</scope>
</reference>
<evidence type="ECO:0000313" key="1">
    <source>
        <dbReference type="EMBL" id="CAF88790.1"/>
    </source>
</evidence>
<reference evidence="1" key="1">
    <citation type="journal article" date="2004" name="Nature">
        <title>Genome duplication in the teleost fish Tetraodon nigroviridis reveals the early vertebrate proto-karyotype.</title>
        <authorList>
            <person name="Jaillon O."/>
            <person name="Aury J.-M."/>
            <person name="Brunet F."/>
            <person name="Petit J.-L."/>
            <person name="Stange-Thomann N."/>
            <person name="Mauceli E."/>
            <person name="Bouneau L."/>
            <person name="Fischer C."/>
            <person name="Ozouf-Costaz C."/>
            <person name="Bernot A."/>
            <person name="Nicaud S."/>
            <person name="Jaffe D."/>
            <person name="Fisher S."/>
            <person name="Lutfalla G."/>
            <person name="Dossat C."/>
            <person name="Segurens B."/>
            <person name="Dasilva C."/>
            <person name="Salanoubat M."/>
            <person name="Levy M."/>
            <person name="Boudet N."/>
            <person name="Castellano S."/>
            <person name="Anthouard V."/>
            <person name="Jubin C."/>
            <person name="Castelli V."/>
            <person name="Katinka M."/>
            <person name="Vacherie B."/>
            <person name="Biemont C."/>
            <person name="Skalli Z."/>
            <person name="Cattolico L."/>
            <person name="Poulain J."/>
            <person name="De Berardinis V."/>
            <person name="Cruaud C."/>
            <person name="Duprat S."/>
            <person name="Brottier P."/>
            <person name="Coutanceau J.-P."/>
            <person name="Gouzy J."/>
            <person name="Parra G."/>
            <person name="Lardier G."/>
            <person name="Chapple C."/>
            <person name="McKernan K.J."/>
            <person name="McEwan P."/>
            <person name="Bosak S."/>
            <person name="Kellis M."/>
            <person name="Volff J.-N."/>
            <person name="Guigo R."/>
            <person name="Zody M.C."/>
            <person name="Mesirov J."/>
            <person name="Lindblad-Toh K."/>
            <person name="Birren B."/>
            <person name="Nusbaum C."/>
            <person name="Kahn D."/>
            <person name="Robinson-Rechavi M."/>
            <person name="Laudet V."/>
            <person name="Schachter V."/>
            <person name="Quetier F."/>
            <person name="Saurin W."/>
            <person name="Scarpelli C."/>
            <person name="Wincker P."/>
            <person name="Lander E.S."/>
            <person name="Weissenbach J."/>
            <person name="Roest Crollius H."/>
        </authorList>
    </citation>
    <scope>NUCLEOTIDE SEQUENCE [LARGE SCALE GENOMIC DNA]</scope>
</reference>
<comment type="caution">
    <text evidence="1">The sequence shown here is derived from an EMBL/GenBank/DDBJ whole genome shotgun (WGS) entry which is preliminary data.</text>
</comment>
<accession>Q4TE92</accession>
<organism evidence="1">
    <name type="scientific">Tetraodon nigroviridis</name>
    <name type="common">Spotted green pufferfish</name>
    <name type="synonym">Chelonodon nigroviridis</name>
    <dbReference type="NCBI Taxonomy" id="99883"/>
    <lineage>
        <taxon>Eukaryota</taxon>
        <taxon>Metazoa</taxon>
        <taxon>Chordata</taxon>
        <taxon>Craniata</taxon>
        <taxon>Vertebrata</taxon>
        <taxon>Euteleostomi</taxon>
        <taxon>Actinopterygii</taxon>
        <taxon>Neopterygii</taxon>
        <taxon>Teleostei</taxon>
        <taxon>Neoteleostei</taxon>
        <taxon>Acanthomorphata</taxon>
        <taxon>Eupercaria</taxon>
        <taxon>Tetraodontiformes</taxon>
        <taxon>Tetradontoidea</taxon>
        <taxon>Tetraodontidae</taxon>
        <taxon>Tetraodon</taxon>
    </lineage>
</organism>